<name>A0A0A9DVH8_ARUDO</name>
<reference evidence="1" key="2">
    <citation type="journal article" date="2015" name="Data Brief">
        <title>Shoot transcriptome of the giant reed, Arundo donax.</title>
        <authorList>
            <person name="Barrero R.A."/>
            <person name="Guerrero F.D."/>
            <person name="Moolhuijzen P."/>
            <person name="Goolsby J.A."/>
            <person name="Tidwell J."/>
            <person name="Bellgard S.E."/>
            <person name="Bellgard M.I."/>
        </authorList>
    </citation>
    <scope>NUCLEOTIDE SEQUENCE</scope>
    <source>
        <tissue evidence="1">Shoot tissue taken approximately 20 cm above the soil surface</tissue>
    </source>
</reference>
<evidence type="ECO:0000313" key="1">
    <source>
        <dbReference type="EMBL" id="JAD89635.1"/>
    </source>
</evidence>
<proteinExistence type="predicted"/>
<reference evidence="1" key="1">
    <citation type="submission" date="2014-09" db="EMBL/GenBank/DDBJ databases">
        <authorList>
            <person name="Magalhaes I.L.F."/>
            <person name="Oliveira U."/>
            <person name="Santos F.R."/>
            <person name="Vidigal T.H.D.A."/>
            <person name="Brescovit A.D."/>
            <person name="Santos A.J."/>
        </authorList>
    </citation>
    <scope>NUCLEOTIDE SEQUENCE</scope>
    <source>
        <tissue evidence="1">Shoot tissue taken approximately 20 cm above the soil surface</tissue>
    </source>
</reference>
<sequence length="38" mass="4117">MYGSTKSSEPTFTHQISVKNDQIEGGRRHEVLGDASPG</sequence>
<protein>
    <submittedName>
        <fullName evidence="1">Uncharacterized protein</fullName>
    </submittedName>
</protein>
<dbReference type="EMBL" id="GBRH01208260">
    <property type="protein sequence ID" value="JAD89635.1"/>
    <property type="molecule type" value="Transcribed_RNA"/>
</dbReference>
<dbReference type="AlphaFoldDB" id="A0A0A9DVH8"/>
<accession>A0A0A9DVH8</accession>
<organism evidence="1">
    <name type="scientific">Arundo donax</name>
    <name type="common">Giant reed</name>
    <name type="synonym">Donax arundinaceus</name>
    <dbReference type="NCBI Taxonomy" id="35708"/>
    <lineage>
        <taxon>Eukaryota</taxon>
        <taxon>Viridiplantae</taxon>
        <taxon>Streptophyta</taxon>
        <taxon>Embryophyta</taxon>
        <taxon>Tracheophyta</taxon>
        <taxon>Spermatophyta</taxon>
        <taxon>Magnoliopsida</taxon>
        <taxon>Liliopsida</taxon>
        <taxon>Poales</taxon>
        <taxon>Poaceae</taxon>
        <taxon>PACMAD clade</taxon>
        <taxon>Arundinoideae</taxon>
        <taxon>Arundineae</taxon>
        <taxon>Arundo</taxon>
    </lineage>
</organism>